<reference evidence="1 2" key="1">
    <citation type="journal article" date="2006" name="Science">
        <title>The genome of black cottonwood, Populus trichocarpa (Torr. &amp; Gray).</title>
        <authorList>
            <person name="Tuskan G.A."/>
            <person name="Difazio S."/>
            <person name="Jansson S."/>
            <person name="Bohlmann J."/>
            <person name="Grigoriev I."/>
            <person name="Hellsten U."/>
            <person name="Putnam N."/>
            <person name="Ralph S."/>
            <person name="Rombauts S."/>
            <person name="Salamov A."/>
            <person name="Schein J."/>
            <person name="Sterck L."/>
            <person name="Aerts A."/>
            <person name="Bhalerao R.R."/>
            <person name="Bhalerao R.P."/>
            <person name="Blaudez D."/>
            <person name="Boerjan W."/>
            <person name="Brun A."/>
            <person name="Brunner A."/>
            <person name="Busov V."/>
            <person name="Campbell M."/>
            <person name="Carlson J."/>
            <person name="Chalot M."/>
            <person name="Chapman J."/>
            <person name="Chen G.L."/>
            <person name="Cooper D."/>
            <person name="Coutinho P.M."/>
            <person name="Couturier J."/>
            <person name="Covert S."/>
            <person name="Cronk Q."/>
            <person name="Cunningham R."/>
            <person name="Davis J."/>
            <person name="Degroeve S."/>
            <person name="Dejardin A."/>
            <person name="Depamphilis C."/>
            <person name="Detter J."/>
            <person name="Dirks B."/>
            <person name="Dubchak I."/>
            <person name="Duplessis S."/>
            <person name="Ehlting J."/>
            <person name="Ellis B."/>
            <person name="Gendler K."/>
            <person name="Goodstein D."/>
            <person name="Gribskov M."/>
            <person name="Grimwood J."/>
            <person name="Groover A."/>
            <person name="Gunter L."/>
            <person name="Hamberger B."/>
            <person name="Heinze B."/>
            <person name="Helariutta Y."/>
            <person name="Henrissat B."/>
            <person name="Holligan D."/>
            <person name="Holt R."/>
            <person name="Huang W."/>
            <person name="Islam-Faridi N."/>
            <person name="Jones S."/>
            <person name="Jones-Rhoades M."/>
            <person name="Jorgensen R."/>
            <person name="Joshi C."/>
            <person name="Kangasjarvi J."/>
            <person name="Karlsson J."/>
            <person name="Kelleher C."/>
            <person name="Kirkpatrick R."/>
            <person name="Kirst M."/>
            <person name="Kohler A."/>
            <person name="Kalluri U."/>
            <person name="Larimer F."/>
            <person name="Leebens-Mack J."/>
            <person name="Leple J.C."/>
            <person name="Locascio P."/>
            <person name="Lou Y."/>
            <person name="Lucas S."/>
            <person name="Martin F."/>
            <person name="Montanini B."/>
            <person name="Napoli C."/>
            <person name="Nelson D.R."/>
            <person name="Nelson C."/>
            <person name="Nieminen K."/>
            <person name="Nilsson O."/>
            <person name="Pereda V."/>
            <person name="Peter G."/>
            <person name="Philippe R."/>
            <person name="Pilate G."/>
            <person name="Poliakov A."/>
            <person name="Razumovskaya J."/>
            <person name="Richardson P."/>
            <person name="Rinaldi C."/>
            <person name="Ritland K."/>
            <person name="Rouze P."/>
            <person name="Ryaboy D."/>
            <person name="Schmutz J."/>
            <person name="Schrader J."/>
            <person name="Segerman B."/>
            <person name="Shin H."/>
            <person name="Siddiqui A."/>
            <person name="Sterky F."/>
            <person name="Terry A."/>
            <person name="Tsai C.J."/>
            <person name="Uberbacher E."/>
            <person name="Unneberg P."/>
            <person name="Vahala J."/>
            <person name="Wall K."/>
            <person name="Wessler S."/>
            <person name="Yang G."/>
            <person name="Yin T."/>
            <person name="Douglas C."/>
            <person name="Marra M."/>
            <person name="Sandberg G."/>
            <person name="Van de Peer Y."/>
            <person name="Rokhsar D."/>
        </authorList>
    </citation>
    <scope>NUCLEOTIDE SEQUENCE [LARGE SCALE GENOMIC DNA]</scope>
    <source>
        <strain evidence="2">cv. Nisqually</strain>
    </source>
</reference>
<gene>
    <name evidence="1" type="ORF">POPTR_019G004300v4</name>
</gene>
<dbReference type="Proteomes" id="UP000006729">
    <property type="component" value="Chromosome 19"/>
</dbReference>
<evidence type="ECO:0000313" key="1">
    <source>
        <dbReference type="EMBL" id="KAI9376941.1"/>
    </source>
</evidence>
<keyword evidence="2" id="KW-1185">Reference proteome</keyword>
<accession>A0ACC0RKI5</accession>
<proteinExistence type="predicted"/>
<protein>
    <submittedName>
        <fullName evidence="1">Uncharacterized protein</fullName>
    </submittedName>
</protein>
<sequence>MGSCSLLSLTLCFLVLFNCCFAQIEQVSSRHGQQQQGRQRRSQRSECQIDRINALEPARKIRSEAGVTEIWDENDEQFQCAGVVVIRHTINNRGLLLPAYSNTPKLIYVEQGRGIQGAVFPGCPETFQSSGNSSQDRRESSEDQHQKVRKVREGDVVALPSGVADWFYNNGDSPLVLVQLLDTSNPANQLDQDFREFFLAGNPRQESQSQRSSYQRGQYEGQRGRQDEGESWREQHERSRNVFSGFNEQILAEAFNIDTKLARRMQNENDNRGIIVRAQHELQVISPRQSQEEEERQQESRRSTRRRHEDNGVEETFCTARLKLNINDPEDADVFNPRAGRLTTVNSLNLPILRHVQLSAERGVLYANALMSPHWNINAHSIMYITGGNGRIQIVGDNGQAVFDGQVRKGQVVTAPQNFAVVMKAGSQGLEWVSFKTNDNAQISQLAGRVSTIRALPDEVVANSFQISREDARRLKNNRDEVSVLTASRQSQYERD</sequence>
<name>A0ACC0RKI5_POPTR</name>
<evidence type="ECO:0000313" key="2">
    <source>
        <dbReference type="Proteomes" id="UP000006729"/>
    </source>
</evidence>
<dbReference type="EMBL" id="CM009308">
    <property type="protein sequence ID" value="KAI9376941.1"/>
    <property type="molecule type" value="Genomic_DNA"/>
</dbReference>
<organism evidence="1 2">
    <name type="scientific">Populus trichocarpa</name>
    <name type="common">Western balsam poplar</name>
    <name type="synonym">Populus balsamifera subsp. trichocarpa</name>
    <dbReference type="NCBI Taxonomy" id="3694"/>
    <lineage>
        <taxon>Eukaryota</taxon>
        <taxon>Viridiplantae</taxon>
        <taxon>Streptophyta</taxon>
        <taxon>Embryophyta</taxon>
        <taxon>Tracheophyta</taxon>
        <taxon>Spermatophyta</taxon>
        <taxon>Magnoliopsida</taxon>
        <taxon>eudicotyledons</taxon>
        <taxon>Gunneridae</taxon>
        <taxon>Pentapetalae</taxon>
        <taxon>rosids</taxon>
        <taxon>fabids</taxon>
        <taxon>Malpighiales</taxon>
        <taxon>Salicaceae</taxon>
        <taxon>Saliceae</taxon>
        <taxon>Populus</taxon>
    </lineage>
</organism>
<comment type="caution">
    <text evidence="1">The sequence shown here is derived from an EMBL/GenBank/DDBJ whole genome shotgun (WGS) entry which is preliminary data.</text>
</comment>